<accession>A0A9P1JND9</accession>
<dbReference type="Proteomes" id="UP000007319">
    <property type="component" value="Chromosome"/>
</dbReference>
<proteinExistence type="predicted"/>
<reference evidence="2 3" key="1">
    <citation type="journal article" date="2011" name="PLoS Genet.">
        <title>Azospirillum genomes reveal transition of bacteria from aquatic to terrestrial environments.</title>
        <authorList>
            <person name="Wisniewski-Dye F."/>
            <person name="Borziak K."/>
            <person name="Khalsa-Moyers G."/>
            <person name="Alexandre G."/>
            <person name="Sukharnikov L.O."/>
            <person name="Wuichet K."/>
            <person name="Hurst G.B."/>
            <person name="McDonald W.H."/>
            <person name="Robertson J.S."/>
            <person name="Barbe V."/>
            <person name="Calteau A."/>
            <person name="Rouy Z."/>
            <person name="Mangenot S."/>
            <person name="Prigent-Combaret C."/>
            <person name="Normand P."/>
            <person name="Boyer M."/>
            <person name="Siguier P."/>
            <person name="Dessaux Y."/>
            <person name="Elmerich C."/>
            <person name="Condemine G."/>
            <person name="Krishnen G."/>
            <person name="Kennedy I."/>
            <person name="Paterson A.H."/>
            <person name="Gonzalez V."/>
            <person name="Mavingui P."/>
            <person name="Zhulin I.B."/>
        </authorList>
    </citation>
    <scope>NUCLEOTIDE SEQUENCE [LARGE SCALE GENOMIC DNA]</scope>
    <source>
        <strain evidence="2 3">Sp245</strain>
    </source>
</reference>
<dbReference type="KEGG" id="abs:AZOBR_10472"/>
<evidence type="ECO:0000256" key="1">
    <source>
        <dbReference type="SAM" id="MobiDB-lite"/>
    </source>
</evidence>
<feature type="compositionally biased region" description="Basic and acidic residues" evidence="1">
    <location>
        <begin position="176"/>
        <end position="191"/>
    </location>
</feature>
<dbReference type="EMBL" id="HE577327">
    <property type="protein sequence ID" value="CCC96685.1"/>
    <property type="molecule type" value="Genomic_DNA"/>
</dbReference>
<gene>
    <name evidence="2" type="ORF">AZOBR_10472</name>
</gene>
<sequence>MLLRQTAGVGADGAVGGGHAGLGQSRGRLDHVERGVDAGLDRLGDGAALQFHQVDGVAALAEAGHHHHGRLKLALHQGHPGLLHFSDALGDGVGGLHHRLHLLGAHPDELRVGEVDGVVHRRRHHRGSVADRLGRRHPHLARLDAGPGQIARHRQKALRRFAVAGLASRHSLHLTKGPDRTGRPGRAEKTVTRTPTLHCSIWFRVQSLQGSERAVEVFDDVLGVLQPDGQAEQVRTDVRRRLLLDRQLGVGGGVGVGDQALGVAQVVGDHHHPQVVQGAEGLFLAALQEDRQHGAAAGHLAADEVVLRVAGQTRIEHPLHLRVAFQELRHRQGRRALRRHTQLQRLQPLQQQPGVEGRNGRAGVAQVGVDHVRPVLLVVGQDDAAQTAALAIDVLGRRIDDDVGAHLERALQHRRGEGVVDHHLGPGLVGESADRAQVDDLKPRVAGRLQEDDLGRLGQRLFPLGQVGAVDEDRLDPEAGRQLLDHPIAGDEQRARRHDAVAGAQVRPQGAVHRGHAAGRGVGPGRPLILAQPVLEHRRGRVAEAGIDVAGAVVDEGALRLLRRAVDEAGGLVERLAGLVEGRAADAAMDQTGTRAKPRDVGIAMIGARHGRCVSSVRRRGRPAQQKTPRPIGSRRGRGSDLFSGLFYVARKPVDQITTCLRL</sequence>
<feature type="region of interest" description="Disordered" evidence="1">
    <location>
        <begin position="617"/>
        <end position="638"/>
    </location>
</feature>
<evidence type="ECO:0000313" key="3">
    <source>
        <dbReference type="Proteomes" id="UP000007319"/>
    </source>
</evidence>
<feature type="region of interest" description="Disordered" evidence="1">
    <location>
        <begin position="172"/>
        <end position="191"/>
    </location>
</feature>
<feature type="region of interest" description="Disordered" evidence="1">
    <location>
        <begin position="504"/>
        <end position="524"/>
    </location>
</feature>
<keyword evidence="3" id="KW-1185">Reference proteome</keyword>
<protein>
    <submittedName>
        <fullName evidence="2">Uncharacterized protein</fullName>
    </submittedName>
</protein>
<name>A0A9P1JND9_9PROT</name>
<organism evidence="2 3">
    <name type="scientific">Azospirillum baldaniorum</name>
    <dbReference type="NCBI Taxonomy" id="1064539"/>
    <lineage>
        <taxon>Bacteria</taxon>
        <taxon>Pseudomonadati</taxon>
        <taxon>Pseudomonadota</taxon>
        <taxon>Alphaproteobacteria</taxon>
        <taxon>Rhodospirillales</taxon>
        <taxon>Azospirillaceae</taxon>
        <taxon>Azospirillum</taxon>
    </lineage>
</organism>
<dbReference type="AlphaFoldDB" id="A0A9P1JND9"/>
<evidence type="ECO:0000313" key="2">
    <source>
        <dbReference type="EMBL" id="CCC96685.1"/>
    </source>
</evidence>